<feature type="chain" id="PRO_5046623483" evidence="2">
    <location>
        <begin position="30"/>
        <end position="88"/>
    </location>
</feature>
<gene>
    <name evidence="3" type="ORF">LXT13_16840</name>
</gene>
<accession>A0ABS8XZM4</accession>
<dbReference type="RefSeq" id="WP_233373115.1">
    <property type="nucleotide sequence ID" value="NZ_JAJTWU010000006.1"/>
</dbReference>
<protein>
    <submittedName>
        <fullName evidence="3">Uncharacterized protein</fullName>
    </submittedName>
</protein>
<keyword evidence="4" id="KW-1185">Reference proteome</keyword>
<dbReference type="EMBL" id="JAJTWU010000006">
    <property type="protein sequence ID" value="MCE4556071.1"/>
    <property type="molecule type" value="Genomic_DNA"/>
</dbReference>
<reference evidence="3 4" key="1">
    <citation type="submission" date="2021-12" db="EMBL/GenBank/DDBJ databases">
        <title>Genome seq of P8.</title>
        <authorList>
            <person name="Seo T."/>
        </authorList>
    </citation>
    <scope>NUCLEOTIDE SEQUENCE [LARGE SCALE GENOMIC DNA]</scope>
    <source>
        <strain evidence="3 4">P8</strain>
    </source>
</reference>
<keyword evidence="2" id="KW-0732">Signal</keyword>
<sequence length="88" mass="8704">MSQPFPKPAQWMSLCLMAALCGAGMPAQASEVVKLARLVTSGKRSAGDAPRAPAQEPRAGSGGSGTQAHGNGSNDDAGTAPAPTRGVS</sequence>
<feature type="signal peptide" evidence="2">
    <location>
        <begin position="1"/>
        <end position="29"/>
    </location>
</feature>
<evidence type="ECO:0000256" key="1">
    <source>
        <dbReference type="SAM" id="MobiDB-lite"/>
    </source>
</evidence>
<comment type="caution">
    <text evidence="3">The sequence shown here is derived from an EMBL/GenBank/DDBJ whole genome shotgun (WGS) entry which is preliminary data.</text>
</comment>
<evidence type="ECO:0000313" key="3">
    <source>
        <dbReference type="EMBL" id="MCE4556071.1"/>
    </source>
</evidence>
<feature type="compositionally biased region" description="Polar residues" evidence="1">
    <location>
        <begin position="66"/>
        <end position="76"/>
    </location>
</feature>
<proteinExistence type="predicted"/>
<dbReference type="Proteomes" id="UP001200741">
    <property type="component" value="Unassembled WGS sequence"/>
</dbReference>
<evidence type="ECO:0000313" key="4">
    <source>
        <dbReference type="Proteomes" id="UP001200741"/>
    </source>
</evidence>
<evidence type="ECO:0000256" key="2">
    <source>
        <dbReference type="SAM" id="SignalP"/>
    </source>
</evidence>
<organism evidence="3 4">
    <name type="scientific">Pelomonas cellulosilytica</name>
    <dbReference type="NCBI Taxonomy" id="2906762"/>
    <lineage>
        <taxon>Bacteria</taxon>
        <taxon>Pseudomonadati</taxon>
        <taxon>Pseudomonadota</taxon>
        <taxon>Betaproteobacteria</taxon>
        <taxon>Burkholderiales</taxon>
        <taxon>Sphaerotilaceae</taxon>
        <taxon>Roseateles</taxon>
    </lineage>
</organism>
<name>A0ABS8XZM4_9BURK</name>
<feature type="region of interest" description="Disordered" evidence="1">
    <location>
        <begin position="42"/>
        <end position="88"/>
    </location>
</feature>